<sequence>MDAHFRQKQMKVVFDICKHLFQPQFHAKLWETMRLVNEIEVVVGPNEKLTGQHGIASGSGWTQLSETIFQLWMCFNTRTHGDWLSVNISEGMGIGDDFVWFADVGDMPVAAVSEGIASYLESFGLPANPSKQEVGKEKGYFLQRMFASQWTFGSLDLGDLTLSNPNTLAGIYPTVRALNSLLNPERFYDSKLWNSDMFC</sequence>
<organism evidence="4">
    <name type="scientific">Picobirnavirus PREDICT_PbV-115</name>
    <dbReference type="NCBI Taxonomy" id="1690703"/>
    <lineage>
        <taxon>Viruses</taxon>
        <taxon>Riboviria</taxon>
        <taxon>Orthornavirae</taxon>
        <taxon>Pisuviricota</taxon>
        <taxon>Duplopiviricetes</taxon>
        <taxon>Durnavirales</taxon>
        <taxon>Picobirnaviridae</taxon>
    </lineage>
</organism>
<proteinExistence type="predicted"/>
<evidence type="ECO:0000256" key="1">
    <source>
        <dbReference type="ARBA" id="ARBA00022484"/>
    </source>
</evidence>
<feature type="non-terminal residue" evidence="4">
    <location>
        <position position="1"/>
    </location>
</feature>
<keyword evidence="2" id="KW-0808">Transferase</keyword>
<name>A0A0M3Z6A6_9VIRU</name>
<dbReference type="EMBL" id="KT335249">
    <property type="protein sequence ID" value="ALA11621.1"/>
    <property type="molecule type" value="Genomic_RNA"/>
</dbReference>
<protein>
    <submittedName>
        <fullName evidence="4">RNA-dependent RNA polymerase</fullName>
    </submittedName>
</protein>
<accession>A0A0M3Z6A6</accession>
<evidence type="ECO:0000313" key="4">
    <source>
        <dbReference type="EMBL" id="ALA11621.1"/>
    </source>
</evidence>
<keyword evidence="3" id="KW-0548">Nucleotidyltransferase</keyword>
<evidence type="ECO:0000256" key="2">
    <source>
        <dbReference type="ARBA" id="ARBA00022679"/>
    </source>
</evidence>
<dbReference type="SUPFAM" id="SSF56672">
    <property type="entry name" value="DNA/RNA polymerases"/>
    <property type="match status" value="1"/>
</dbReference>
<evidence type="ECO:0000256" key="3">
    <source>
        <dbReference type="ARBA" id="ARBA00022695"/>
    </source>
</evidence>
<dbReference type="GO" id="GO:0003968">
    <property type="term" value="F:RNA-directed RNA polymerase activity"/>
    <property type="evidence" value="ECO:0007669"/>
    <property type="project" value="UniProtKB-KW"/>
</dbReference>
<reference evidence="4" key="1">
    <citation type="journal article" date="2015" name="Nat. Commun.">
        <title>Non-random patterns in viral diversity.</title>
        <authorList>
            <person name="Anthony S.J."/>
            <person name="Islam A."/>
            <person name="Johnson C."/>
            <person name="Navarrete-Macias I."/>
            <person name="Liang E."/>
            <person name="Jain K."/>
            <person name="Hitchens P.L."/>
            <person name="Che X."/>
            <person name="Soloyvov A."/>
            <person name="Hicks A.L."/>
            <person name="Ojeda-Flores R."/>
            <person name="Zambrana-Torrelio C."/>
            <person name="Ulrich W."/>
            <person name="Rostal M.K."/>
            <person name="Petrosov A."/>
            <person name="Garcia J."/>
            <person name="Haider N."/>
            <person name="Wolfe N."/>
            <person name="Goldstein T."/>
            <person name="Morse S.S."/>
            <person name="Rahman M."/>
            <person name="Epstein J.H."/>
            <person name="Mazet J.K."/>
            <person name="Daszak P."/>
            <person name="Lipkin W.I."/>
        </authorList>
    </citation>
    <scope>NUCLEOTIDE SEQUENCE</scope>
    <source>
        <strain evidence="4">PREDICT_PbV-115/PGB-825</strain>
    </source>
</reference>
<dbReference type="InterPro" id="IPR043502">
    <property type="entry name" value="DNA/RNA_pol_sf"/>
</dbReference>
<reference evidence="4" key="2">
    <citation type="submission" date="2015-07" db="EMBL/GenBank/DDBJ databases">
        <authorList>
            <person name="Noorani M."/>
        </authorList>
    </citation>
    <scope>NUCLEOTIDE SEQUENCE</scope>
    <source>
        <strain evidence="4">PREDICT_PbV-115/PGB-825</strain>
    </source>
</reference>
<feature type="non-terminal residue" evidence="4">
    <location>
        <position position="199"/>
    </location>
</feature>
<keyword evidence="1 4" id="KW-0696">RNA-directed RNA polymerase</keyword>